<dbReference type="InterPro" id="IPR044730">
    <property type="entry name" value="RNase_H-like_dom_plant"/>
</dbReference>
<dbReference type="PANTHER" id="PTHR47723:SF19">
    <property type="entry name" value="POLYNUCLEOTIDYL TRANSFERASE, RIBONUCLEASE H-LIKE SUPERFAMILY PROTEIN"/>
    <property type="match status" value="1"/>
</dbReference>
<evidence type="ECO:0000313" key="4">
    <source>
        <dbReference type="Proteomes" id="UP001415857"/>
    </source>
</evidence>
<comment type="caution">
    <text evidence="3">The sequence shown here is derived from an EMBL/GenBank/DDBJ whole genome shotgun (WGS) entry which is preliminary data.</text>
</comment>
<evidence type="ECO:0000256" key="1">
    <source>
        <dbReference type="SAM" id="Phobius"/>
    </source>
</evidence>
<dbReference type="InterPro" id="IPR053151">
    <property type="entry name" value="RNase_H-like"/>
</dbReference>
<feature type="domain" description="RNase H type-1" evidence="2">
    <location>
        <begin position="99"/>
        <end position="229"/>
    </location>
</feature>
<dbReference type="PROSITE" id="PS50879">
    <property type="entry name" value="RNASE_H_1"/>
    <property type="match status" value="1"/>
</dbReference>
<keyword evidence="1" id="KW-1133">Transmembrane helix</keyword>
<feature type="transmembrane region" description="Helical" evidence="1">
    <location>
        <begin position="28"/>
        <end position="54"/>
    </location>
</feature>
<protein>
    <recommendedName>
        <fullName evidence="2">RNase H type-1 domain-containing protein</fullName>
    </recommendedName>
</protein>
<dbReference type="GO" id="GO:0004523">
    <property type="term" value="F:RNA-DNA hybrid ribonuclease activity"/>
    <property type="evidence" value="ECO:0007669"/>
    <property type="project" value="InterPro"/>
</dbReference>
<sequence>MGRPSSKTLISHSKELIVQDVTEKLKLLFMHSAIVFGLGLFGLVFYLLGVLLIFSHYQYMIGVSRTYAIKHLLFMLFHGHPPRPIHTRTQQLIHWLPSPDPWLTLNTDGSSLGNPGYAGAGGLIRNSMGVWLKGFYRHIGRTTSVCAELWAIRDGLQLAWSMGYCHVILQLDAQIVISLLTQQMASTPWHLTLVTDCKSLLQRDWQVQIQHVYREANKCADLLEKYGTSQATNFVILNEPPSDLVAILLWVALGMATPRLCNLH</sequence>
<dbReference type="Pfam" id="PF13456">
    <property type="entry name" value="RVT_3"/>
    <property type="match status" value="1"/>
</dbReference>
<keyword evidence="4" id="KW-1185">Reference proteome</keyword>
<dbReference type="InterPro" id="IPR036397">
    <property type="entry name" value="RNaseH_sf"/>
</dbReference>
<evidence type="ECO:0000313" key="3">
    <source>
        <dbReference type="EMBL" id="KAK9285069.1"/>
    </source>
</evidence>
<name>A0AAP0WYD9_LIQFO</name>
<proteinExistence type="predicted"/>
<dbReference type="AlphaFoldDB" id="A0AAP0WYD9"/>
<dbReference type="InterPro" id="IPR012337">
    <property type="entry name" value="RNaseH-like_sf"/>
</dbReference>
<organism evidence="3 4">
    <name type="scientific">Liquidambar formosana</name>
    <name type="common">Formosan gum</name>
    <dbReference type="NCBI Taxonomy" id="63359"/>
    <lineage>
        <taxon>Eukaryota</taxon>
        <taxon>Viridiplantae</taxon>
        <taxon>Streptophyta</taxon>
        <taxon>Embryophyta</taxon>
        <taxon>Tracheophyta</taxon>
        <taxon>Spermatophyta</taxon>
        <taxon>Magnoliopsida</taxon>
        <taxon>eudicotyledons</taxon>
        <taxon>Gunneridae</taxon>
        <taxon>Pentapetalae</taxon>
        <taxon>Saxifragales</taxon>
        <taxon>Altingiaceae</taxon>
        <taxon>Liquidambar</taxon>
    </lineage>
</organism>
<dbReference type="EMBL" id="JBBPBK010000005">
    <property type="protein sequence ID" value="KAK9285069.1"/>
    <property type="molecule type" value="Genomic_DNA"/>
</dbReference>
<evidence type="ECO:0000259" key="2">
    <source>
        <dbReference type="PROSITE" id="PS50879"/>
    </source>
</evidence>
<keyword evidence="1" id="KW-0472">Membrane</keyword>
<gene>
    <name evidence="3" type="ORF">L1049_024254</name>
</gene>
<dbReference type="CDD" id="cd06222">
    <property type="entry name" value="RNase_H_like"/>
    <property type="match status" value="1"/>
</dbReference>
<dbReference type="SUPFAM" id="SSF53098">
    <property type="entry name" value="Ribonuclease H-like"/>
    <property type="match status" value="1"/>
</dbReference>
<dbReference type="InterPro" id="IPR002156">
    <property type="entry name" value="RNaseH_domain"/>
</dbReference>
<dbReference type="GO" id="GO:0003676">
    <property type="term" value="F:nucleic acid binding"/>
    <property type="evidence" value="ECO:0007669"/>
    <property type="project" value="InterPro"/>
</dbReference>
<dbReference type="Proteomes" id="UP001415857">
    <property type="component" value="Unassembled WGS sequence"/>
</dbReference>
<dbReference type="PANTHER" id="PTHR47723">
    <property type="entry name" value="OS05G0353850 PROTEIN"/>
    <property type="match status" value="1"/>
</dbReference>
<dbReference type="Gene3D" id="3.30.420.10">
    <property type="entry name" value="Ribonuclease H-like superfamily/Ribonuclease H"/>
    <property type="match status" value="1"/>
</dbReference>
<accession>A0AAP0WYD9</accession>
<reference evidence="3 4" key="1">
    <citation type="journal article" date="2024" name="Plant J.">
        <title>Genome sequences and population genomics reveal climatic adaptation and genomic divergence between two closely related sweetgum species.</title>
        <authorList>
            <person name="Xu W.Q."/>
            <person name="Ren C.Q."/>
            <person name="Zhang X.Y."/>
            <person name="Comes H.P."/>
            <person name="Liu X.H."/>
            <person name="Li Y.G."/>
            <person name="Kettle C.J."/>
            <person name="Jalonen R."/>
            <person name="Gaisberger H."/>
            <person name="Ma Y.Z."/>
            <person name="Qiu Y.X."/>
        </authorList>
    </citation>
    <scope>NUCLEOTIDE SEQUENCE [LARGE SCALE GENOMIC DNA]</scope>
    <source>
        <strain evidence="3">Hangzhou</strain>
    </source>
</reference>
<keyword evidence="1" id="KW-0812">Transmembrane</keyword>